<dbReference type="GO" id="GO:0004417">
    <property type="term" value="F:hydroxyethylthiazole kinase activity"/>
    <property type="evidence" value="ECO:0007669"/>
    <property type="project" value="UniProtKB-UniRule"/>
</dbReference>
<keyword evidence="8 11" id="KW-0067">ATP-binding</keyword>
<comment type="cofactor">
    <cofactor evidence="2 11">
        <name>Mg(2+)</name>
        <dbReference type="ChEBI" id="CHEBI:18420"/>
    </cofactor>
</comment>
<keyword evidence="4 11" id="KW-0808">Transferase</keyword>
<keyword evidence="9 11" id="KW-0460">Magnesium</keyword>
<proteinExistence type="inferred from homology"/>
<dbReference type="GO" id="GO:0009228">
    <property type="term" value="P:thiamine biosynthetic process"/>
    <property type="evidence" value="ECO:0007669"/>
    <property type="project" value="UniProtKB-KW"/>
</dbReference>
<keyword evidence="10 11" id="KW-0784">Thiamine biosynthesis</keyword>
<evidence type="ECO:0000256" key="9">
    <source>
        <dbReference type="ARBA" id="ARBA00022842"/>
    </source>
</evidence>
<keyword evidence="5 11" id="KW-0479">Metal-binding</keyword>
<comment type="similarity">
    <text evidence="11">Belongs to the Thz kinase family.</text>
</comment>
<dbReference type="NCBIfam" id="NF006830">
    <property type="entry name" value="PRK09355.1"/>
    <property type="match status" value="1"/>
</dbReference>
<keyword evidence="6 11" id="KW-0547">Nucleotide-binding</keyword>
<dbReference type="EC" id="2.7.1.50" evidence="11"/>
<feature type="binding site" evidence="11">
    <location>
        <position position="193"/>
    </location>
    <ligand>
        <name>substrate</name>
    </ligand>
</feature>
<organism evidence="12 13">
    <name type="scientific">Bartonella apis</name>
    <dbReference type="NCBI Taxonomy" id="1686310"/>
    <lineage>
        <taxon>Bacteria</taxon>
        <taxon>Pseudomonadati</taxon>
        <taxon>Pseudomonadota</taxon>
        <taxon>Alphaproteobacteria</taxon>
        <taxon>Hyphomicrobiales</taxon>
        <taxon>Bartonellaceae</taxon>
        <taxon>Bartonella</taxon>
    </lineage>
</organism>
<feature type="binding site" evidence="11">
    <location>
        <position position="166"/>
    </location>
    <ligand>
        <name>ATP</name>
        <dbReference type="ChEBI" id="CHEBI:30616"/>
    </ligand>
</feature>
<sequence>MLFEFDKRISLLKLREKCPLIQCITNEVAMNFCANVLNAVGASPVMSFAPDEAAEFVDNADAVTTNIGTLTLEKYAGMRLVMERAKVLGKPVVFDPVAHFATSFRTNATAHLLTLSPRIIKGNASEIIALTSKTTAHGVDSQDDGANSFYAAIAAAQKTKAVIAMSGKSDFITDGKRHVLIAGGNSLMSKVSACGCALTCVTGAFVALAPDKPFDAAVKAFSTFSAAGTLAGRTAKGPGTFVPLFIDALATIDDKTVEASASVTPWQEQERNRIN</sequence>
<feature type="binding site" evidence="11">
    <location>
        <position position="121"/>
    </location>
    <ligand>
        <name>ATP</name>
        <dbReference type="ChEBI" id="CHEBI:30616"/>
    </ligand>
</feature>
<evidence type="ECO:0000256" key="10">
    <source>
        <dbReference type="ARBA" id="ARBA00022977"/>
    </source>
</evidence>
<dbReference type="GO" id="GO:0000287">
    <property type="term" value="F:magnesium ion binding"/>
    <property type="evidence" value="ECO:0007669"/>
    <property type="project" value="UniProtKB-UniRule"/>
</dbReference>
<dbReference type="RefSeq" id="WP_075870550.1">
    <property type="nucleotide sequence ID" value="NZ_CALYQA010000008.1"/>
</dbReference>
<gene>
    <name evidence="11" type="primary">thiM</name>
    <name evidence="12" type="ORF">PEB0149_001140</name>
</gene>
<evidence type="ECO:0000256" key="5">
    <source>
        <dbReference type="ARBA" id="ARBA00022723"/>
    </source>
</evidence>
<comment type="catalytic activity">
    <reaction evidence="1 11">
        <text>5-(2-hydroxyethyl)-4-methylthiazole + ATP = 4-methyl-5-(2-phosphooxyethyl)-thiazole + ADP + H(+)</text>
        <dbReference type="Rhea" id="RHEA:24212"/>
        <dbReference type="ChEBI" id="CHEBI:15378"/>
        <dbReference type="ChEBI" id="CHEBI:17957"/>
        <dbReference type="ChEBI" id="CHEBI:30616"/>
        <dbReference type="ChEBI" id="CHEBI:58296"/>
        <dbReference type="ChEBI" id="CHEBI:456216"/>
        <dbReference type="EC" id="2.7.1.50"/>
    </reaction>
</comment>
<dbReference type="Proteomes" id="UP000187344">
    <property type="component" value="Unassembled WGS sequence"/>
</dbReference>
<evidence type="ECO:0000313" key="13">
    <source>
        <dbReference type="Proteomes" id="UP000187344"/>
    </source>
</evidence>
<name>A0A1R0F6W8_9HYPH</name>
<dbReference type="UniPathway" id="UPA00060">
    <property type="reaction ID" value="UER00139"/>
</dbReference>
<evidence type="ECO:0000256" key="7">
    <source>
        <dbReference type="ARBA" id="ARBA00022777"/>
    </source>
</evidence>
<dbReference type="EMBL" id="LXYT01000003">
    <property type="protein sequence ID" value="OLY42707.1"/>
    <property type="molecule type" value="Genomic_DNA"/>
</dbReference>
<dbReference type="InterPro" id="IPR000417">
    <property type="entry name" value="Hyethyz_kinase"/>
</dbReference>
<protein>
    <recommendedName>
        <fullName evidence="11">Hydroxyethylthiazole kinase</fullName>
        <ecNumber evidence="11">2.7.1.50</ecNumber>
    </recommendedName>
    <alternativeName>
        <fullName evidence="11">4-methyl-5-beta-hydroxyethylthiazole kinase</fullName>
        <shortName evidence="11">TH kinase</shortName>
        <shortName evidence="11">Thz kinase</shortName>
    </alternativeName>
</protein>
<evidence type="ECO:0000256" key="8">
    <source>
        <dbReference type="ARBA" id="ARBA00022840"/>
    </source>
</evidence>
<evidence type="ECO:0000256" key="1">
    <source>
        <dbReference type="ARBA" id="ARBA00001771"/>
    </source>
</evidence>
<keyword evidence="7 11" id="KW-0418">Kinase</keyword>
<evidence type="ECO:0000256" key="6">
    <source>
        <dbReference type="ARBA" id="ARBA00022741"/>
    </source>
</evidence>
<feature type="binding site" evidence="11">
    <location>
        <position position="46"/>
    </location>
    <ligand>
        <name>substrate</name>
    </ligand>
</feature>
<dbReference type="AlphaFoldDB" id="A0A1R0F6W8"/>
<dbReference type="CDD" id="cd01170">
    <property type="entry name" value="THZ_kinase"/>
    <property type="match status" value="1"/>
</dbReference>
<evidence type="ECO:0000256" key="3">
    <source>
        <dbReference type="ARBA" id="ARBA00004868"/>
    </source>
</evidence>
<accession>A0A1R0F6W8</accession>
<dbReference type="InterPro" id="IPR029056">
    <property type="entry name" value="Ribokinase-like"/>
</dbReference>
<dbReference type="PRINTS" id="PR01099">
    <property type="entry name" value="HYETHTZKNASE"/>
</dbReference>
<dbReference type="GO" id="GO:0009229">
    <property type="term" value="P:thiamine diphosphate biosynthetic process"/>
    <property type="evidence" value="ECO:0007669"/>
    <property type="project" value="UniProtKB-UniRule"/>
</dbReference>
<keyword evidence="13" id="KW-1185">Reference proteome</keyword>
<dbReference type="PIRSF" id="PIRSF000513">
    <property type="entry name" value="Thz_kinase"/>
    <property type="match status" value="1"/>
</dbReference>
<dbReference type="Gene3D" id="3.40.1190.20">
    <property type="match status" value="1"/>
</dbReference>
<comment type="caution">
    <text evidence="12">The sequence shown here is derived from an EMBL/GenBank/DDBJ whole genome shotgun (WGS) entry which is preliminary data.</text>
</comment>
<dbReference type="GO" id="GO:0005524">
    <property type="term" value="F:ATP binding"/>
    <property type="evidence" value="ECO:0007669"/>
    <property type="project" value="UniProtKB-UniRule"/>
</dbReference>
<dbReference type="HAMAP" id="MF_00228">
    <property type="entry name" value="Thz_kinase"/>
    <property type="match status" value="1"/>
</dbReference>
<comment type="function">
    <text evidence="11">Catalyzes the phosphorylation of the hydroxyl group of 4-methyl-5-beta-hydroxyethylthiazole (THZ).</text>
</comment>
<evidence type="ECO:0000313" key="12">
    <source>
        <dbReference type="EMBL" id="OLY42707.1"/>
    </source>
</evidence>
<comment type="pathway">
    <text evidence="3 11">Cofactor biosynthesis; thiamine diphosphate biosynthesis; 4-methyl-5-(2-phosphoethyl)-thiazole from 5-(2-hydroxyethyl)-4-methylthiazole: step 1/1.</text>
</comment>
<dbReference type="OrthoDB" id="8909021at2"/>
<reference evidence="12 13" key="1">
    <citation type="submission" date="2016-12" db="EMBL/GenBank/DDBJ databases">
        <title>Comparative genomics of Bartonella apis.</title>
        <authorList>
            <person name="Engel P."/>
        </authorList>
    </citation>
    <scope>NUCLEOTIDE SEQUENCE [LARGE SCALE GENOMIC DNA]</scope>
    <source>
        <strain evidence="12 13">PEB0149</strain>
    </source>
</reference>
<evidence type="ECO:0000256" key="4">
    <source>
        <dbReference type="ARBA" id="ARBA00022679"/>
    </source>
</evidence>
<dbReference type="SUPFAM" id="SSF53613">
    <property type="entry name" value="Ribokinase-like"/>
    <property type="match status" value="1"/>
</dbReference>
<evidence type="ECO:0000256" key="2">
    <source>
        <dbReference type="ARBA" id="ARBA00001946"/>
    </source>
</evidence>
<evidence type="ECO:0000256" key="11">
    <source>
        <dbReference type="HAMAP-Rule" id="MF_00228"/>
    </source>
</evidence>
<dbReference type="Pfam" id="PF02110">
    <property type="entry name" value="HK"/>
    <property type="match status" value="1"/>
</dbReference>